<evidence type="ECO:0000259" key="3">
    <source>
        <dbReference type="PROSITE" id="PS50158"/>
    </source>
</evidence>
<evidence type="ECO:0000313" key="5">
    <source>
        <dbReference type="Proteomes" id="UP001163846"/>
    </source>
</evidence>
<keyword evidence="1" id="KW-0863">Zinc-finger</keyword>
<dbReference type="EMBL" id="MU808069">
    <property type="protein sequence ID" value="KAJ3830897.1"/>
    <property type="molecule type" value="Genomic_DNA"/>
</dbReference>
<keyword evidence="1" id="KW-0862">Zinc</keyword>
<keyword evidence="1" id="KW-0479">Metal-binding</keyword>
<dbReference type="PROSITE" id="PS50158">
    <property type="entry name" value="ZF_CCHC"/>
    <property type="match status" value="1"/>
</dbReference>
<dbReference type="AlphaFoldDB" id="A0AA38U8X1"/>
<sequence>MVAARHNPVALAAPANAFAEALQFTSLAKPVDTKAVTDMFAWTRAWLATANAIAFAFPGRRSELDSYTLHIQQFFEDYHHSMHGNVLLYDKAVRQLIGTRRDILFDETTHPDIIRFKTIYLDSGGVHYRVATPGSSSQGQGGSKPRNKSKEVCRKFNRGDCDGCERKHICASCGETGHGANSCGKAKRK</sequence>
<organism evidence="4 5">
    <name type="scientific">Lentinula raphanica</name>
    <dbReference type="NCBI Taxonomy" id="153919"/>
    <lineage>
        <taxon>Eukaryota</taxon>
        <taxon>Fungi</taxon>
        <taxon>Dikarya</taxon>
        <taxon>Basidiomycota</taxon>
        <taxon>Agaricomycotina</taxon>
        <taxon>Agaricomycetes</taxon>
        <taxon>Agaricomycetidae</taxon>
        <taxon>Agaricales</taxon>
        <taxon>Marasmiineae</taxon>
        <taxon>Omphalotaceae</taxon>
        <taxon>Lentinula</taxon>
    </lineage>
</organism>
<keyword evidence="5" id="KW-1185">Reference proteome</keyword>
<dbReference type="GO" id="GO:0008270">
    <property type="term" value="F:zinc ion binding"/>
    <property type="evidence" value="ECO:0007669"/>
    <property type="project" value="UniProtKB-KW"/>
</dbReference>
<dbReference type="GO" id="GO:0003676">
    <property type="term" value="F:nucleic acid binding"/>
    <property type="evidence" value="ECO:0007669"/>
    <property type="project" value="InterPro"/>
</dbReference>
<evidence type="ECO:0000256" key="2">
    <source>
        <dbReference type="SAM" id="MobiDB-lite"/>
    </source>
</evidence>
<proteinExistence type="predicted"/>
<gene>
    <name evidence="4" type="ORF">F5878DRAFT_550106</name>
</gene>
<dbReference type="InterPro" id="IPR001878">
    <property type="entry name" value="Znf_CCHC"/>
</dbReference>
<evidence type="ECO:0000313" key="4">
    <source>
        <dbReference type="EMBL" id="KAJ3830897.1"/>
    </source>
</evidence>
<evidence type="ECO:0000256" key="1">
    <source>
        <dbReference type="PROSITE-ProRule" id="PRU00047"/>
    </source>
</evidence>
<feature type="region of interest" description="Disordered" evidence="2">
    <location>
        <begin position="131"/>
        <end position="150"/>
    </location>
</feature>
<dbReference type="Proteomes" id="UP001163846">
    <property type="component" value="Unassembled WGS sequence"/>
</dbReference>
<feature type="domain" description="CCHC-type" evidence="3">
    <location>
        <begin position="170"/>
        <end position="183"/>
    </location>
</feature>
<name>A0AA38U8X1_9AGAR</name>
<comment type="caution">
    <text evidence="4">The sequence shown here is derived from an EMBL/GenBank/DDBJ whole genome shotgun (WGS) entry which is preliminary data.</text>
</comment>
<accession>A0AA38U8X1</accession>
<protein>
    <recommendedName>
        <fullName evidence="3">CCHC-type domain-containing protein</fullName>
    </recommendedName>
</protein>
<reference evidence="4" key="1">
    <citation type="submission" date="2022-08" db="EMBL/GenBank/DDBJ databases">
        <authorList>
            <consortium name="DOE Joint Genome Institute"/>
            <person name="Min B."/>
            <person name="Riley R."/>
            <person name="Sierra-Patev S."/>
            <person name="Naranjo-Ortiz M."/>
            <person name="Looney B."/>
            <person name="Konkel Z."/>
            <person name="Slot J.C."/>
            <person name="Sakamoto Y."/>
            <person name="Steenwyk J.L."/>
            <person name="Rokas A."/>
            <person name="Carro J."/>
            <person name="Camarero S."/>
            <person name="Ferreira P."/>
            <person name="Molpeceres G."/>
            <person name="Ruiz-Duenas F.J."/>
            <person name="Serrano A."/>
            <person name="Henrissat B."/>
            <person name="Drula E."/>
            <person name="Hughes K.W."/>
            <person name="Mata J.L."/>
            <person name="Ishikawa N.K."/>
            <person name="Vargas-Isla R."/>
            <person name="Ushijima S."/>
            <person name="Smith C.A."/>
            <person name="Ahrendt S."/>
            <person name="Andreopoulos W."/>
            <person name="He G."/>
            <person name="Labutti K."/>
            <person name="Lipzen A."/>
            <person name="Ng V."/>
            <person name="Sandor L."/>
            <person name="Barry K."/>
            <person name="Martinez A.T."/>
            <person name="Xiao Y."/>
            <person name="Gibbons J.G."/>
            <person name="Terashima K."/>
            <person name="Hibbett D.S."/>
            <person name="Grigoriev I.V."/>
        </authorList>
    </citation>
    <scope>NUCLEOTIDE SEQUENCE</scope>
    <source>
        <strain evidence="4">TFB9207</strain>
    </source>
</reference>